<comment type="caution">
    <text evidence="1">The sequence shown here is derived from an EMBL/GenBank/DDBJ whole genome shotgun (WGS) entry which is preliminary data.</text>
</comment>
<dbReference type="EMBL" id="JABZFV010000001">
    <property type="protein sequence ID" value="MBF0934144.1"/>
    <property type="molecule type" value="Genomic_DNA"/>
</dbReference>
<dbReference type="AlphaFoldDB" id="A0A929QS51"/>
<name>A0A929QS51_ABIDE</name>
<proteinExistence type="predicted"/>
<gene>
    <name evidence="1" type="ORF">HXK00_00695</name>
</gene>
<evidence type="ECO:0000313" key="1">
    <source>
        <dbReference type="EMBL" id="MBF0934144.1"/>
    </source>
</evidence>
<reference evidence="1" key="1">
    <citation type="submission" date="2020-04" db="EMBL/GenBank/DDBJ databases">
        <title>Deep metagenomics examines the oral microbiome during advanced dental caries in children, revealing novel taxa and co-occurrences with host molecules.</title>
        <authorList>
            <person name="Baker J.L."/>
            <person name="Morton J.T."/>
            <person name="Dinis M."/>
            <person name="Alvarez R."/>
            <person name="Tran N.C."/>
            <person name="Knight R."/>
            <person name="Edlund A."/>
        </authorList>
    </citation>
    <scope>NUCLEOTIDE SEQUENCE</scope>
    <source>
        <strain evidence="1">JCVI_23_bin.16</strain>
    </source>
</reference>
<accession>A0A929QS51</accession>
<dbReference type="Proteomes" id="UP000757900">
    <property type="component" value="Unassembled WGS sequence"/>
</dbReference>
<organism evidence="1 2">
    <name type="scientific">Abiotrophia defectiva</name>
    <name type="common">Streptococcus defectivus</name>
    <dbReference type="NCBI Taxonomy" id="46125"/>
    <lineage>
        <taxon>Bacteria</taxon>
        <taxon>Bacillati</taxon>
        <taxon>Bacillota</taxon>
        <taxon>Bacilli</taxon>
        <taxon>Lactobacillales</taxon>
        <taxon>Aerococcaceae</taxon>
        <taxon>Abiotrophia</taxon>
    </lineage>
</organism>
<protein>
    <submittedName>
        <fullName evidence="1">Uncharacterized protein</fullName>
    </submittedName>
</protein>
<dbReference type="Pfam" id="PF12789">
    <property type="entry name" value="PTR"/>
    <property type="match status" value="1"/>
</dbReference>
<evidence type="ECO:0000313" key="2">
    <source>
        <dbReference type="Proteomes" id="UP000757900"/>
    </source>
</evidence>
<sequence>MADNIELTTEHKEMVTQLLDRIQALYSQTSAPVGGWQASTLSAQVNSLLELASTAIQPKALNDKLAGYVSNDATSSEVISNAVVKRKVDGNISLPQTASGDDDAVNKAYVDAELAKKSNTGHTHSQGEIVGLSATLSNKADAVHQHNMADINGLLNALAGKAASSHTHEMRDINGISRLEERVNNKVDLVFGKVAESNIPNLPMTKINGLSRALDGKINADGFKVSPDQLDPITTDKISNIDDFVSGKINSVVSSKIEFDQSGKISPASVNYNQYPSLHEAANVSALPKTGLYKGAIGVIKSGEDEGTYWFNTDNATWVKLASGVSNKKTSVNSVNGKTGEVTLSIEEINGWNTARDGLEQLISDAVAASEAKPVFIGSVRVASHVGVTGLTGLKTIDGVQTRAGDVVLLSAQNVSSENGFWVVAATQWVRPTQSEFSSYRPNAIVAVSEGTANGGTLWRFSGKAVVNNVANGVNSWSKIFAGGGSGKISTGSGLSNNAGTISVKAGQGLTFSPDGSLTLQASTSVRKYTGVVPEGNRQARVVHNLNTTDVIYQVFDSQRNAVLVGATAMSNTTLSLDFANAPARNQYTIVVMG</sequence>